<protein>
    <submittedName>
        <fullName evidence="2">XRE family transcriptional regulator</fullName>
    </submittedName>
</protein>
<name>A0A401YQR9_9ACTN</name>
<evidence type="ECO:0000256" key="1">
    <source>
        <dbReference type="SAM" id="MobiDB-lite"/>
    </source>
</evidence>
<organism evidence="2 3">
    <name type="scientific">Embleya hyalina</name>
    <dbReference type="NCBI Taxonomy" id="516124"/>
    <lineage>
        <taxon>Bacteria</taxon>
        <taxon>Bacillati</taxon>
        <taxon>Actinomycetota</taxon>
        <taxon>Actinomycetes</taxon>
        <taxon>Kitasatosporales</taxon>
        <taxon>Streptomycetaceae</taxon>
        <taxon>Embleya</taxon>
    </lineage>
</organism>
<feature type="region of interest" description="Disordered" evidence="1">
    <location>
        <begin position="100"/>
        <end position="123"/>
    </location>
</feature>
<proteinExistence type="predicted"/>
<dbReference type="EMBL" id="BIFH01000022">
    <property type="protein sequence ID" value="GCD96942.1"/>
    <property type="molecule type" value="Genomic_DNA"/>
</dbReference>
<comment type="caution">
    <text evidence="2">The sequence shown here is derived from an EMBL/GenBank/DDBJ whole genome shotgun (WGS) entry which is preliminary data.</text>
</comment>
<evidence type="ECO:0000313" key="2">
    <source>
        <dbReference type="EMBL" id="GCD96942.1"/>
    </source>
</evidence>
<reference evidence="2 3" key="1">
    <citation type="submission" date="2018-12" db="EMBL/GenBank/DDBJ databases">
        <title>Draft genome sequence of Embleya hyalina NBRC 13850T.</title>
        <authorList>
            <person name="Komaki H."/>
            <person name="Hosoyama A."/>
            <person name="Kimura A."/>
            <person name="Ichikawa N."/>
            <person name="Tamura T."/>
        </authorList>
    </citation>
    <scope>NUCLEOTIDE SEQUENCE [LARGE SCALE GENOMIC DNA]</scope>
    <source>
        <strain evidence="2 3">NBRC 13850</strain>
    </source>
</reference>
<gene>
    <name evidence="2" type="ORF">EHYA_04629</name>
</gene>
<evidence type="ECO:0000313" key="3">
    <source>
        <dbReference type="Proteomes" id="UP000286931"/>
    </source>
</evidence>
<accession>A0A401YQR9</accession>
<dbReference type="AlphaFoldDB" id="A0A401YQR9"/>
<dbReference type="Proteomes" id="UP000286931">
    <property type="component" value="Unassembled WGS sequence"/>
</dbReference>
<keyword evidence="3" id="KW-1185">Reference proteome</keyword>
<sequence>MHAFDASAPLPTRLLTDPAMIAACAARDVGAVFRLAKTVGLYHSRIARLCEMTPSRVADYVEGRVCAQRHTVLERVADGLRIPGAMLGLAPRDWESARSRVSSQAGEYGTGEGSLPDPRLTRGLNPRSRTVRLGLFTQAVIETSRAVDIDIDTRGRAVVRVRENVHNLGAHPVTRLHHDFWFERTVGRFDVRLSHGVGSGDGQRLERLHDTSTLSKFVVCLPEPLTPGDTARIEYVCTGGVFDDRLFWRQTIARPTEQLWLRVRHRGPQRIDACTAVQEHHDGGETPVGTRVDRAPGVTELNVIRSHLMPGEALVLRWHRDEPPAR</sequence>